<dbReference type="EMBL" id="KB467832">
    <property type="protein sequence ID" value="PCH34922.1"/>
    <property type="molecule type" value="Genomic_DNA"/>
</dbReference>
<dbReference type="OMA" id="LNARETC"/>
<gene>
    <name evidence="2" type="ORF">WOLCODRAFT_19664</name>
</gene>
<dbReference type="Proteomes" id="UP000218811">
    <property type="component" value="Unassembled WGS sequence"/>
</dbReference>
<dbReference type="AlphaFoldDB" id="A0A2H3IY64"/>
<keyword evidence="3" id="KW-1185">Reference proteome</keyword>
<evidence type="ECO:0000313" key="3">
    <source>
        <dbReference type="Proteomes" id="UP000218811"/>
    </source>
</evidence>
<sequence>MKIVQINSMLSKVPIKYVQDKLTELGPTYMFAVPHTCMCAYPAAPHRMAHVTAHSQIDEAVTKENIIPHRIRVHLDNISTEPLTHVFAMHQPTPNACQCMSLFPTHDIVWAANSTTLPELGHPRQVLPPTLMPGSEITLPIVPVRIADVPTFPAFMDFIYDKHVDLLLARLLPNATPDAMAQTVPRAIVAYAEQLAMMCSVVALLDQVRFICGIWENATAFGVYDAGLWAALDLAWEIILHTLAFATGTSLDEMDSVHPVEEDNMMSTPPPPRRHRRQNEPAGAPALGQ</sequence>
<dbReference type="OrthoDB" id="2570975at2759"/>
<reference evidence="2 3" key="1">
    <citation type="journal article" date="2012" name="Science">
        <title>The Paleozoic origin of enzymatic lignin decomposition reconstructed from 31 fungal genomes.</title>
        <authorList>
            <person name="Floudas D."/>
            <person name="Binder M."/>
            <person name="Riley R."/>
            <person name="Barry K."/>
            <person name="Blanchette R.A."/>
            <person name="Henrissat B."/>
            <person name="Martinez A.T."/>
            <person name="Otillar R."/>
            <person name="Spatafora J.W."/>
            <person name="Yadav J.S."/>
            <person name="Aerts A."/>
            <person name="Benoit I."/>
            <person name="Boyd A."/>
            <person name="Carlson A."/>
            <person name="Copeland A."/>
            <person name="Coutinho P.M."/>
            <person name="de Vries R.P."/>
            <person name="Ferreira P."/>
            <person name="Findley K."/>
            <person name="Foster B."/>
            <person name="Gaskell J."/>
            <person name="Glotzer D."/>
            <person name="Gorecki P."/>
            <person name="Heitman J."/>
            <person name="Hesse C."/>
            <person name="Hori C."/>
            <person name="Igarashi K."/>
            <person name="Jurgens J.A."/>
            <person name="Kallen N."/>
            <person name="Kersten P."/>
            <person name="Kohler A."/>
            <person name="Kuees U."/>
            <person name="Kumar T.K.A."/>
            <person name="Kuo A."/>
            <person name="LaButti K."/>
            <person name="Larrondo L.F."/>
            <person name="Lindquist E."/>
            <person name="Ling A."/>
            <person name="Lombard V."/>
            <person name="Lucas S."/>
            <person name="Lundell T."/>
            <person name="Martin R."/>
            <person name="McLaughlin D.J."/>
            <person name="Morgenstern I."/>
            <person name="Morin E."/>
            <person name="Murat C."/>
            <person name="Nagy L.G."/>
            <person name="Nolan M."/>
            <person name="Ohm R.A."/>
            <person name="Patyshakuliyeva A."/>
            <person name="Rokas A."/>
            <person name="Ruiz-Duenas F.J."/>
            <person name="Sabat G."/>
            <person name="Salamov A."/>
            <person name="Samejima M."/>
            <person name="Schmutz J."/>
            <person name="Slot J.C."/>
            <person name="St John F."/>
            <person name="Stenlid J."/>
            <person name="Sun H."/>
            <person name="Sun S."/>
            <person name="Syed K."/>
            <person name="Tsang A."/>
            <person name="Wiebenga A."/>
            <person name="Young D."/>
            <person name="Pisabarro A."/>
            <person name="Eastwood D.C."/>
            <person name="Martin F."/>
            <person name="Cullen D."/>
            <person name="Grigoriev I.V."/>
            <person name="Hibbett D.S."/>
        </authorList>
    </citation>
    <scope>NUCLEOTIDE SEQUENCE [LARGE SCALE GENOMIC DNA]</scope>
    <source>
        <strain evidence="2 3">MD-104</strain>
    </source>
</reference>
<feature type="region of interest" description="Disordered" evidence="1">
    <location>
        <begin position="261"/>
        <end position="289"/>
    </location>
</feature>
<proteinExistence type="predicted"/>
<name>A0A2H3IY64_WOLCO</name>
<evidence type="ECO:0000256" key="1">
    <source>
        <dbReference type="SAM" id="MobiDB-lite"/>
    </source>
</evidence>
<protein>
    <submittedName>
        <fullName evidence="2">Uncharacterized protein</fullName>
    </submittedName>
</protein>
<evidence type="ECO:0000313" key="2">
    <source>
        <dbReference type="EMBL" id="PCH34922.1"/>
    </source>
</evidence>
<accession>A0A2H3IY64</accession>
<organism evidence="2 3">
    <name type="scientific">Wolfiporia cocos (strain MD-104)</name>
    <name type="common">Brown rot fungus</name>
    <dbReference type="NCBI Taxonomy" id="742152"/>
    <lineage>
        <taxon>Eukaryota</taxon>
        <taxon>Fungi</taxon>
        <taxon>Dikarya</taxon>
        <taxon>Basidiomycota</taxon>
        <taxon>Agaricomycotina</taxon>
        <taxon>Agaricomycetes</taxon>
        <taxon>Polyporales</taxon>
        <taxon>Phaeolaceae</taxon>
        <taxon>Wolfiporia</taxon>
    </lineage>
</organism>